<keyword evidence="2" id="KW-1003">Cell membrane</keyword>
<feature type="transmembrane region" description="Helical" evidence="8">
    <location>
        <begin position="94"/>
        <end position="114"/>
    </location>
</feature>
<dbReference type="PANTHER" id="PTHR33908">
    <property type="entry name" value="MANNOSYLTRANSFERASE YKCB-RELATED"/>
    <property type="match status" value="1"/>
</dbReference>
<dbReference type="Pfam" id="PF13231">
    <property type="entry name" value="PMT_2"/>
    <property type="match status" value="1"/>
</dbReference>
<dbReference type="InterPro" id="IPR038731">
    <property type="entry name" value="RgtA/B/C-like"/>
</dbReference>
<feature type="transmembrane region" description="Helical" evidence="8">
    <location>
        <begin position="325"/>
        <end position="343"/>
    </location>
</feature>
<evidence type="ECO:0000256" key="6">
    <source>
        <dbReference type="ARBA" id="ARBA00022989"/>
    </source>
</evidence>
<evidence type="ECO:0000313" key="10">
    <source>
        <dbReference type="EMBL" id="TKT90220.1"/>
    </source>
</evidence>
<dbReference type="GO" id="GO:0005886">
    <property type="term" value="C:plasma membrane"/>
    <property type="evidence" value="ECO:0007669"/>
    <property type="project" value="UniProtKB-SubCell"/>
</dbReference>
<comment type="subcellular location">
    <subcellularLocation>
        <location evidence="1">Cell membrane</location>
        <topology evidence="1">Multi-pass membrane protein</topology>
    </subcellularLocation>
</comment>
<comment type="caution">
    <text evidence="10">The sequence shown here is derived from an EMBL/GenBank/DDBJ whole genome shotgun (WGS) entry which is preliminary data.</text>
</comment>
<evidence type="ECO:0000256" key="5">
    <source>
        <dbReference type="ARBA" id="ARBA00022692"/>
    </source>
</evidence>
<keyword evidence="5 8" id="KW-0812">Transmembrane</keyword>
<evidence type="ECO:0000256" key="1">
    <source>
        <dbReference type="ARBA" id="ARBA00004651"/>
    </source>
</evidence>
<evidence type="ECO:0000313" key="11">
    <source>
        <dbReference type="Proteomes" id="UP000304900"/>
    </source>
</evidence>
<feature type="domain" description="Glycosyltransferase RgtA/B/C/D-like" evidence="9">
    <location>
        <begin position="71"/>
        <end position="220"/>
    </location>
</feature>
<dbReference type="GO" id="GO:0016763">
    <property type="term" value="F:pentosyltransferase activity"/>
    <property type="evidence" value="ECO:0007669"/>
    <property type="project" value="TreeGrafter"/>
</dbReference>
<feature type="transmembrane region" description="Helical" evidence="8">
    <location>
        <begin position="120"/>
        <end position="137"/>
    </location>
</feature>
<dbReference type="RefSeq" id="WP_137341983.1">
    <property type="nucleotide sequence ID" value="NZ_SZVO01000010.1"/>
</dbReference>
<feature type="transmembrane region" description="Helical" evidence="8">
    <location>
        <begin position="380"/>
        <end position="398"/>
    </location>
</feature>
<evidence type="ECO:0000256" key="4">
    <source>
        <dbReference type="ARBA" id="ARBA00022679"/>
    </source>
</evidence>
<evidence type="ECO:0000256" key="3">
    <source>
        <dbReference type="ARBA" id="ARBA00022676"/>
    </source>
</evidence>
<feature type="transmembrane region" description="Helical" evidence="8">
    <location>
        <begin position="181"/>
        <end position="204"/>
    </location>
</feature>
<gene>
    <name evidence="10" type="ORF">FDK13_21010</name>
</gene>
<dbReference type="Proteomes" id="UP000304900">
    <property type="component" value="Unassembled WGS sequence"/>
</dbReference>
<keyword evidence="6 8" id="KW-1133">Transmembrane helix</keyword>
<feature type="transmembrane region" description="Helical" evidence="8">
    <location>
        <begin position="144"/>
        <end position="161"/>
    </location>
</feature>
<sequence>MIKDFTRFSALFKRISPILIIILLAGVFFRIFHYFDNRSLWEDEVFLASSLVRMSFHDLATLPLDYQQRAPIGFLWLVRLSVILFGNKEMSLRLFPLICGISSIILFVPVARYFVRSNHGVMAAVFIVAIAPPLIYHSVEVKQYGTEFLASVLCLFLYVHFYQKNGIKNLLVWGITGGAILWISFSALFILAGIAIAVSLTFLIKKEWKNLFLHLIPFSIWLFSFAVQYVFFLSKFPEEEWLLQFWRNREAFMPIPPKSLHDILWPFIQIYSLIRYPLGLTWIDLDYKHEYNPILRVMLRQPFLPILVGLLGLKELFVRQKQHLLLFACPVILALIASSLELYPLKERLTVFLAPIFVIVVAKGVDAVYRLRTHSTMKNILIIVLIGAPLFNSTRQIINTSLFGDYKKSRQREAMQYIQQRYKKGDVVYVYWNNLPSFLYYVQTYNFSFNTIYGKDFRKTSTDFRSYFNSLQADFSKIKGNERLWYAYKPYNSLKIGDIENRPNWYYYNVDANSKVLDELAKLGSVKVSYPSSDQETDIRLILYELPLQKK</sequence>
<evidence type="ECO:0000256" key="2">
    <source>
        <dbReference type="ARBA" id="ARBA00022475"/>
    </source>
</evidence>
<feature type="transmembrane region" description="Helical" evidence="8">
    <location>
        <begin position="211"/>
        <end position="232"/>
    </location>
</feature>
<dbReference type="InterPro" id="IPR050297">
    <property type="entry name" value="LipidA_mod_glycosyltrf_83"/>
</dbReference>
<protein>
    <recommendedName>
        <fullName evidence="9">Glycosyltransferase RgtA/B/C/D-like domain-containing protein</fullName>
    </recommendedName>
</protein>
<dbReference type="AlphaFoldDB" id="A0A4U6CZC5"/>
<feature type="transmembrane region" description="Helical" evidence="8">
    <location>
        <begin position="349"/>
        <end position="368"/>
    </location>
</feature>
<dbReference type="EMBL" id="SZVO01000010">
    <property type="protein sequence ID" value="TKT90220.1"/>
    <property type="molecule type" value="Genomic_DNA"/>
</dbReference>
<dbReference type="PANTHER" id="PTHR33908:SF11">
    <property type="entry name" value="MEMBRANE PROTEIN"/>
    <property type="match status" value="1"/>
</dbReference>
<feature type="transmembrane region" description="Helical" evidence="8">
    <location>
        <begin position="70"/>
        <end position="87"/>
    </location>
</feature>
<name>A0A4U6CZC5_9BACT</name>
<organism evidence="10 11">
    <name type="scientific">Dyadobacter frigoris</name>
    <dbReference type="NCBI Taxonomy" id="2576211"/>
    <lineage>
        <taxon>Bacteria</taxon>
        <taxon>Pseudomonadati</taxon>
        <taxon>Bacteroidota</taxon>
        <taxon>Cytophagia</taxon>
        <taxon>Cytophagales</taxon>
        <taxon>Spirosomataceae</taxon>
        <taxon>Dyadobacter</taxon>
    </lineage>
</organism>
<reference evidence="10 11" key="1">
    <citation type="submission" date="2019-05" db="EMBL/GenBank/DDBJ databases">
        <title>Dyadobacter AR-3-8 sp. nov., isolated from arctic soil.</title>
        <authorList>
            <person name="Chaudhary D.K."/>
        </authorList>
    </citation>
    <scope>NUCLEOTIDE SEQUENCE [LARGE SCALE GENOMIC DNA]</scope>
    <source>
        <strain evidence="10 11">AR-3-8</strain>
    </source>
</reference>
<evidence type="ECO:0000256" key="7">
    <source>
        <dbReference type="ARBA" id="ARBA00023136"/>
    </source>
</evidence>
<keyword evidence="4" id="KW-0808">Transferase</keyword>
<proteinExistence type="predicted"/>
<keyword evidence="3" id="KW-0328">Glycosyltransferase</keyword>
<evidence type="ECO:0000256" key="8">
    <source>
        <dbReference type="SAM" id="Phobius"/>
    </source>
</evidence>
<feature type="transmembrane region" description="Helical" evidence="8">
    <location>
        <begin position="12"/>
        <end position="32"/>
    </location>
</feature>
<accession>A0A4U6CZC5</accession>
<dbReference type="GO" id="GO:0009103">
    <property type="term" value="P:lipopolysaccharide biosynthetic process"/>
    <property type="evidence" value="ECO:0007669"/>
    <property type="project" value="UniProtKB-ARBA"/>
</dbReference>
<keyword evidence="11" id="KW-1185">Reference proteome</keyword>
<keyword evidence="7 8" id="KW-0472">Membrane</keyword>
<evidence type="ECO:0000259" key="9">
    <source>
        <dbReference type="Pfam" id="PF13231"/>
    </source>
</evidence>
<dbReference type="OrthoDB" id="1491458at2"/>